<gene>
    <name evidence="2" type="ORF">HUE56_15090</name>
</gene>
<evidence type="ECO:0000313" key="3">
    <source>
        <dbReference type="Proteomes" id="UP000509702"/>
    </source>
</evidence>
<dbReference type="InterPro" id="IPR007936">
    <property type="entry name" value="VapE-like_dom"/>
</dbReference>
<dbReference type="RefSeq" id="WP_174757260.1">
    <property type="nucleotide sequence ID" value="NZ_BSOV01000044.1"/>
</dbReference>
<dbReference type="Proteomes" id="UP000509702">
    <property type="component" value="Chromosome"/>
</dbReference>
<dbReference type="PANTHER" id="PTHR34985:SF1">
    <property type="entry name" value="SLR0554 PROTEIN"/>
    <property type="match status" value="1"/>
</dbReference>
<dbReference type="KEGG" id="aoz:HUE56_15090"/>
<accession>A0A6N1AJ04</accession>
<organism evidence="2 3">
    <name type="scientific">Azospirillum oryzae</name>
    <dbReference type="NCBI Taxonomy" id="286727"/>
    <lineage>
        <taxon>Bacteria</taxon>
        <taxon>Pseudomonadati</taxon>
        <taxon>Pseudomonadota</taxon>
        <taxon>Alphaproteobacteria</taxon>
        <taxon>Rhodospirillales</taxon>
        <taxon>Azospirillaceae</taxon>
        <taxon>Azospirillum</taxon>
    </lineage>
</organism>
<dbReference type="Pfam" id="PF05272">
    <property type="entry name" value="VapE-like_dom"/>
    <property type="match status" value="1"/>
</dbReference>
<dbReference type="AlphaFoldDB" id="A0A6N1AJ04"/>
<dbReference type="PANTHER" id="PTHR34985">
    <property type="entry name" value="SLR0554 PROTEIN"/>
    <property type="match status" value="1"/>
</dbReference>
<protein>
    <recommendedName>
        <fullName evidence="1">Virulence-associated protein E-like domain-containing protein</fullName>
    </recommendedName>
</protein>
<sequence length="540" mass="61136">MEDKTENKNDVVAVLDDFRGRMTARDRKDPGMAQVILGSFTMARLTTDELDAVMKFLVDELGLTRSEVGVKIKRARVVEALGTYPRDLEGYVDAYSRRHDVRPTLGNWVRVSPRAGTKLDMHGSRFDIMTAEKLAQYPEDSEVLAFHATLAPTIIDERRLVDRLKMFAEDFGLGYSEAGIDRAWAEWVANYRTQTLYWLGHKLGVDLRGTEEEAQIQLEWDRFLAAILPEQPAAIADGGDNADQSPEVVRAVLGHFIWQVRRKVCGIPVDHHMMPVFIGPQGGGKSEMVKRLLSPLAEVRAWVDSDFAKLTDDRNTELLGNIPVHFLDEMSYASKSDIEVTKRKISAEDVTYRPLYGNTQRTIRNIATFIGCSNQELGHSVVDTTGNRRFFPIRVKARLDWNAVNSVNWLLLWWSVDIAAQSPIKAVLDRVRGVQEANRTRSQVEEWLDAEWADLMTTDHVTAWTPASKLYPLFRDFAQIAFRNPLELKDFRNEMRRLAGLPNGRVYHAIWTGGNHVFRLGQADMASGKPKLGLVQGCKP</sequence>
<evidence type="ECO:0000259" key="1">
    <source>
        <dbReference type="Pfam" id="PF05272"/>
    </source>
</evidence>
<name>A0A6N1AJ04_9PROT</name>
<proteinExistence type="predicted"/>
<dbReference type="EMBL" id="CP054619">
    <property type="protein sequence ID" value="QKS51775.1"/>
    <property type="molecule type" value="Genomic_DNA"/>
</dbReference>
<reference evidence="2 3" key="1">
    <citation type="submission" date="2020-06" db="EMBL/GenBank/DDBJ databases">
        <title>Complete genome of Azosprillum oryzae KACC14407.</title>
        <authorList>
            <person name="Kim M."/>
            <person name="Park Y.-J."/>
            <person name="Shin J.-H."/>
        </authorList>
    </citation>
    <scope>NUCLEOTIDE SEQUENCE [LARGE SCALE GENOMIC DNA]</scope>
    <source>
        <strain evidence="2 3">KACC 14407</strain>
    </source>
</reference>
<keyword evidence="3" id="KW-1185">Reference proteome</keyword>
<feature type="domain" description="Virulence-associated protein E-like" evidence="1">
    <location>
        <begin position="251"/>
        <end position="404"/>
    </location>
</feature>
<evidence type="ECO:0000313" key="2">
    <source>
        <dbReference type="EMBL" id="QKS51775.1"/>
    </source>
</evidence>